<dbReference type="AlphaFoldDB" id="V8R9X5"/>
<dbReference type="Pfam" id="PF13730">
    <property type="entry name" value="HTH_36"/>
    <property type="match status" value="1"/>
</dbReference>
<protein>
    <submittedName>
        <fullName evidence="3">DNA-binding protein</fullName>
    </submittedName>
</protein>
<evidence type="ECO:0000259" key="2">
    <source>
        <dbReference type="Pfam" id="PF17948"/>
    </source>
</evidence>
<proteinExistence type="predicted"/>
<gene>
    <name evidence="3" type="ORF">PMO01_05060</name>
</gene>
<evidence type="ECO:0000256" key="1">
    <source>
        <dbReference type="SAM" id="MobiDB-lite"/>
    </source>
</evidence>
<dbReference type="Proteomes" id="UP000024771">
    <property type="component" value="Chromosome"/>
</dbReference>
<dbReference type="PATRIC" id="fig|1395516.4.peg.1033"/>
<name>V8R9X5_9PSED</name>
<evidence type="ECO:0000313" key="3">
    <source>
        <dbReference type="EMBL" id="ETF08360.1"/>
    </source>
</evidence>
<accession>V8R9X5</accession>
<dbReference type="eggNOG" id="COG0640">
    <property type="taxonomic scope" value="Bacteria"/>
</dbReference>
<feature type="domain" description="DnaT DNA-binding" evidence="2">
    <location>
        <begin position="175"/>
        <end position="243"/>
    </location>
</feature>
<dbReference type="InterPro" id="IPR036390">
    <property type="entry name" value="WH_DNA-bd_sf"/>
</dbReference>
<dbReference type="SUPFAM" id="SSF46785">
    <property type="entry name" value="Winged helix' DNA-binding domain"/>
    <property type="match status" value="1"/>
</dbReference>
<reference evidence="3" key="1">
    <citation type="journal article" date="2014" name="Genome Announc.">
        <title>Draft Genome Sequence of Pseudomonas moraviensis R28-S.</title>
        <authorList>
            <person name="Hunter S.S."/>
            <person name="Yano H."/>
            <person name="Loftie-Eaton W."/>
            <person name="Hughes J."/>
            <person name="De Gelder L."/>
            <person name="Stragier P."/>
            <person name="De Vos P."/>
            <person name="Settles M.L."/>
            <person name="Top E.M."/>
        </authorList>
    </citation>
    <scope>NUCLEOTIDE SEQUENCE [LARGE SCALE GENOMIC DNA]</scope>
    <source>
        <strain evidence="3">R28-S</strain>
    </source>
</reference>
<feature type="region of interest" description="Disordered" evidence="1">
    <location>
        <begin position="242"/>
        <end position="263"/>
    </location>
</feature>
<dbReference type="HOGENOM" id="CLU_1097813_0_0_6"/>
<dbReference type="Gene3D" id="1.10.8.1180">
    <property type="match status" value="1"/>
</dbReference>
<dbReference type="Gene3D" id="1.10.10.10">
    <property type="entry name" value="Winged helix-like DNA-binding domain superfamily/Winged helix DNA-binding domain"/>
    <property type="match status" value="1"/>
</dbReference>
<dbReference type="Pfam" id="PF17948">
    <property type="entry name" value="DnaT"/>
    <property type="match status" value="1"/>
</dbReference>
<dbReference type="InterPro" id="IPR036388">
    <property type="entry name" value="WH-like_DNA-bd_sf"/>
</dbReference>
<organism evidence="3">
    <name type="scientific">Pseudomonas moraviensis R28-S</name>
    <dbReference type="NCBI Taxonomy" id="1395516"/>
    <lineage>
        <taxon>Bacteria</taxon>
        <taxon>Pseudomonadati</taxon>
        <taxon>Pseudomonadota</taxon>
        <taxon>Gammaproteobacteria</taxon>
        <taxon>Pseudomonadales</taxon>
        <taxon>Pseudomonadaceae</taxon>
        <taxon>Pseudomonas</taxon>
    </lineage>
</organism>
<feature type="compositionally biased region" description="Polar residues" evidence="1">
    <location>
        <begin position="115"/>
        <end position="125"/>
    </location>
</feature>
<dbReference type="GO" id="GO:0003677">
    <property type="term" value="F:DNA binding"/>
    <property type="evidence" value="ECO:0007669"/>
    <property type="project" value="UniProtKB-KW"/>
</dbReference>
<comment type="caution">
    <text evidence="3">The sequence shown here is derived from an EMBL/GenBank/DDBJ whole genome shotgun (WGS) entry which is preliminary data.</text>
</comment>
<feature type="region of interest" description="Disordered" evidence="1">
    <location>
        <begin position="98"/>
        <end position="131"/>
    </location>
</feature>
<dbReference type="EMBL" id="AYMZ01000003">
    <property type="protein sequence ID" value="ETF08360.1"/>
    <property type="molecule type" value="Genomic_DNA"/>
</dbReference>
<keyword evidence="3" id="KW-0238">DNA-binding</keyword>
<dbReference type="InterPro" id="IPR040480">
    <property type="entry name" value="DnaT_DNA_bind"/>
</dbReference>
<sequence>MSVQAMSWALGLPTQVLKDSSARHVLLCLANYAGSNGTGAFPSATTLAEDTGLSERTVRYKLDDLEKSGLIRKGNQAIAAVHIERHDRRPVVYDLQLSRGANPAPRSERGANDATGCNSQQNGVQPETERGAVAAPNTSLNHQVTEEQLQQREVDSAVADQDRGAVESQDDRQRFAMFATWAPNEKALSDQIAIAGLPDDCVPVEAVRKFKGFYCAKTTTRDSGSGWCYRLVQWVKRERVQAAGRGQEPDFNDTSWGDDLGGL</sequence>